<sequence length="745" mass="80370">MWKIFSRSDLAHTPAAVRTMAAAALAASFFLALLCGLFYNAWAYEVDRILREEGSWQARLTLPCTGAALTESLETLEQFAQVDTVTLNGALSGPERSVVELTFRDRAAVYETLEAIRVRLDLTEGQVQAHDTLLSRYLVTDPRDPTPPLLLPFLLGVWGVMALALVLLLRNSFEITMQARLHRFGILSSVGATPRQLRLCLLQEAAAVALVPLAAGTLLGFAAGWGVLAAVNRAAADLSGRQPAVFRLHPLVVLGALLSALLTVLVSAWLPARRLSRIPPLEALRGAARADLVPHRQPSLTTRLLAACFGIRGELAGNALSARKKSLRIARVSLLLSFLGFTAMLCFFTLSGISTRLTYFERYQDAWDVMATLPDTELGDFSLTDALAALPGVEDCTVYEKQQAAVLLPADAQSPELQAAGGLAALAGSDAVPRQGGWLVEAPLVVLDDASFLRFCEAAGLPASLDGAVLLNRVWDSLHSNFRNRQYLPFVQSGTASLTLADADGAPLGELPLLGLTDTPPNLREEYDQYALVLFWPQSLWQAWGQENRLPAPARDPEVLVRLLGREGISQSECEELQAAVSALLDGAGYAGTVENRLTERATNDRMIQGAEGILGAFCLLLASIGLANVFLNTLGFVGQRRREFARYLSLGMTPRELRSLFWIEGSVLALRPLVITLPLTAGLVALMLRASYLDPALFLAEAPVLPVALFALLILVSIALAYALGARKVLGADLTELLKDDSLP</sequence>
<evidence type="ECO:0000256" key="6">
    <source>
        <dbReference type="ARBA" id="ARBA00038076"/>
    </source>
</evidence>
<evidence type="ECO:0000256" key="2">
    <source>
        <dbReference type="ARBA" id="ARBA00022475"/>
    </source>
</evidence>
<name>A0A9D2J9X7_9FIRM</name>
<evidence type="ECO:0000259" key="8">
    <source>
        <dbReference type="Pfam" id="PF02687"/>
    </source>
</evidence>
<reference evidence="9" key="1">
    <citation type="journal article" date="2021" name="PeerJ">
        <title>Extensive microbial diversity within the chicken gut microbiome revealed by metagenomics and culture.</title>
        <authorList>
            <person name="Gilroy R."/>
            <person name="Ravi A."/>
            <person name="Getino M."/>
            <person name="Pursley I."/>
            <person name="Horton D.L."/>
            <person name="Alikhan N.F."/>
            <person name="Baker D."/>
            <person name="Gharbi K."/>
            <person name="Hall N."/>
            <person name="Watson M."/>
            <person name="Adriaenssens E.M."/>
            <person name="Foster-Nyarko E."/>
            <person name="Jarju S."/>
            <person name="Secka A."/>
            <person name="Antonio M."/>
            <person name="Oren A."/>
            <person name="Chaudhuri R.R."/>
            <person name="La Ragione R."/>
            <person name="Hildebrand F."/>
            <person name="Pallen M.J."/>
        </authorList>
    </citation>
    <scope>NUCLEOTIDE SEQUENCE</scope>
    <source>
        <strain evidence="9">ChiSxjej1B13-11774</strain>
    </source>
</reference>
<evidence type="ECO:0000256" key="1">
    <source>
        <dbReference type="ARBA" id="ARBA00004651"/>
    </source>
</evidence>
<comment type="caution">
    <text evidence="9">The sequence shown here is derived from an EMBL/GenBank/DDBJ whole genome shotgun (WGS) entry which is preliminary data.</text>
</comment>
<dbReference type="Proteomes" id="UP000824048">
    <property type="component" value="Unassembled WGS sequence"/>
</dbReference>
<dbReference type="Pfam" id="PF02687">
    <property type="entry name" value="FtsX"/>
    <property type="match status" value="2"/>
</dbReference>
<evidence type="ECO:0000256" key="4">
    <source>
        <dbReference type="ARBA" id="ARBA00022989"/>
    </source>
</evidence>
<reference evidence="9" key="2">
    <citation type="submission" date="2021-04" db="EMBL/GenBank/DDBJ databases">
        <authorList>
            <person name="Gilroy R."/>
        </authorList>
    </citation>
    <scope>NUCLEOTIDE SEQUENCE</scope>
    <source>
        <strain evidence="9">ChiSxjej1B13-11774</strain>
    </source>
</reference>
<feature type="transmembrane region" description="Helical" evidence="7">
    <location>
        <begin position="705"/>
        <end position="725"/>
    </location>
</feature>
<feature type="transmembrane region" description="Helical" evidence="7">
    <location>
        <begin position="205"/>
        <end position="228"/>
    </location>
</feature>
<feature type="domain" description="ABC3 transporter permease C-terminal" evidence="8">
    <location>
        <begin position="618"/>
        <end position="730"/>
    </location>
</feature>
<feature type="transmembrane region" description="Helical" evidence="7">
    <location>
        <begin position="614"/>
        <end position="639"/>
    </location>
</feature>
<evidence type="ECO:0000256" key="3">
    <source>
        <dbReference type="ARBA" id="ARBA00022692"/>
    </source>
</evidence>
<protein>
    <submittedName>
        <fullName evidence="9">ABC transporter permease</fullName>
    </submittedName>
</protein>
<dbReference type="InterPro" id="IPR050250">
    <property type="entry name" value="Macrolide_Exporter_MacB"/>
</dbReference>
<keyword evidence="5 7" id="KW-0472">Membrane</keyword>
<evidence type="ECO:0000256" key="7">
    <source>
        <dbReference type="SAM" id="Phobius"/>
    </source>
</evidence>
<dbReference type="AlphaFoldDB" id="A0A9D2J9X7"/>
<keyword evidence="4 7" id="KW-1133">Transmembrane helix</keyword>
<feature type="transmembrane region" description="Helical" evidence="7">
    <location>
        <begin position="660"/>
        <end position="685"/>
    </location>
</feature>
<feature type="transmembrane region" description="Helical" evidence="7">
    <location>
        <begin position="332"/>
        <end position="353"/>
    </location>
</feature>
<gene>
    <name evidence="9" type="ORF">H9811_08365</name>
</gene>
<comment type="similarity">
    <text evidence="6">Belongs to the ABC-4 integral membrane protein family.</text>
</comment>
<comment type="subcellular location">
    <subcellularLocation>
        <location evidence="1">Cell membrane</location>
        <topology evidence="1">Multi-pass membrane protein</topology>
    </subcellularLocation>
</comment>
<organism evidence="9 10">
    <name type="scientific">Candidatus Gemmiger excrementigallinarum</name>
    <dbReference type="NCBI Taxonomy" id="2838609"/>
    <lineage>
        <taxon>Bacteria</taxon>
        <taxon>Bacillati</taxon>
        <taxon>Bacillota</taxon>
        <taxon>Clostridia</taxon>
        <taxon>Eubacteriales</taxon>
        <taxon>Gemmiger</taxon>
    </lineage>
</organism>
<dbReference type="GO" id="GO:0022857">
    <property type="term" value="F:transmembrane transporter activity"/>
    <property type="evidence" value="ECO:0007669"/>
    <property type="project" value="TreeGrafter"/>
</dbReference>
<feature type="transmembrane region" description="Helical" evidence="7">
    <location>
        <begin position="149"/>
        <end position="169"/>
    </location>
</feature>
<feature type="transmembrane region" description="Helical" evidence="7">
    <location>
        <begin position="248"/>
        <end position="270"/>
    </location>
</feature>
<dbReference type="EMBL" id="DXBP01000051">
    <property type="protein sequence ID" value="HIZ42560.1"/>
    <property type="molecule type" value="Genomic_DNA"/>
</dbReference>
<keyword evidence="3 7" id="KW-0812">Transmembrane</keyword>
<proteinExistence type="inferred from homology"/>
<evidence type="ECO:0000313" key="9">
    <source>
        <dbReference type="EMBL" id="HIZ42560.1"/>
    </source>
</evidence>
<accession>A0A9D2J9X7</accession>
<evidence type="ECO:0000256" key="5">
    <source>
        <dbReference type="ARBA" id="ARBA00023136"/>
    </source>
</evidence>
<dbReference type="InterPro" id="IPR003838">
    <property type="entry name" value="ABC3_permease_C"/>
</dbReference>
<dbReference type="PANTHER" id="PTHR30572">
    <property type="entry name" value="MEMBRANE COMPONENT OF TRANSPORTER-RELATED"/>
    <property type="match status" value="1"/>
</dbReference>
<feature type="domain" description="ABC3 transporter permease C-terminal" evidence="8">
    <location>
        <begin position="160"/>
        <end position="280"/>
    </location>
</feature>
<keyword evidence="2" id="KW-1003">Cell membrane</keyword>
<evidence type="ECO:0000313" key="10">
    <source>
        <dbReference type="Proteomes" id="UP000824048"/>
    </source>
</evidence>
<dbReference type="GO" id="GO:0005886">
    <property type="term" value="C:plasma membrane"/>
    <property type="evidence" value="ECO:0007669"/>
    <property type="project" value="UniProtKB-SubCell"/>
</dbReference>
<dbReference type="PANTHER" id="PTHR30572:SF4">
    <property type="entry name" value="ABC TRANSPORTER PERMEASE YTRF"/>
    <property type="match status" value="1"/>
</dbReference>